<protein>
    <submittedName>
        <fullName evidence="4">Uncharacterized protein</fullName>
    </submittedName>
</protein>
<dbReference type="EMBL" id="CP000585">
    <property type="protein sequence ID" value="ABO96391.1"/>
    <property type="molecule type" value="Genomic_DNA"/>
</dbReference>
<dbReference type="KEGG" id="olu:OSTLU_15568"/>
<feature type="region of interest" description="Disordered" evidence="3">
    <location>
        <begin position="1"/>
        <end position="50"/>
    </location>
</feature>
<dbReference type="HOGENOM" id="CLU_864334_0_0_1"/>
<dbReference type="Proteomes" id="UP000001568">
    <property type="component" value="Chromosome 5"/>
</dbReference>
<name>A4RY28_OSTLU</name>
<sequence length="322" mass="35428">MDASTRARAATPRRAAGRARAATPRRRASGRATARGDAEATARTREDGDAGDARFSFRRHEACVRTTLRARCGEGLEEARVDDAFAARANAKRGVTTTTEAWSSRRLRRVRSTYVDGGEKAQIYNCAVYPACEACDAPVFGVDLICVGVGAARKILIGVDLQPMSRDRDYNDAYVPKLLKLRDGGALSACAEALNATTPSKKFYEDATYFSRGMFFARPALANEETMARSLDVVRAYLDVWLDRLDEAEREAEAMDGACKFGLSLEDVRRCVLTEASAREAQDAHDAWQLEHDPAIAMFASWYGEEWARDFAETVLFPGARG</sequence>
<dbReference type="GO" id="GO:0050897">
    <property type="term" value="F:cobalt ion binding"/>
    <property type="evidence" value="ECO:0007669"/>
    <property type="project" value="InterPro"/>
</dbReference>
<dbReference type="InterPro" id="IPR009249">
    <property type="entry name" value="Ferredoxin-dep_bilin_Rdtase"/>
</dbReference>
<feature type="compositionally biased region" description="Basic and acidic residues" evidence="3">
    <location>
        <begin position="34"/>
        <end position="50"/>
    </location>
</feature>
<dbReference type="Pfam" id="PF05996">
    <property type="entry name" value="Fe_bilin_red"/>
    <property type="match status" value="1"/>
</dbReference>
<dbReference type="PANTHER" id="PTHR34557:SF1">
    <property type="entry name" value="PHYTOCHROMOBILIN:FERREDOXIN OXIDOREDUCTASE, CHLOROPLASTIC"/>
    <property type="match status" value="1"/>
</dbReference>
<dbReference type="OrthoDB" id="1882595at2759"/>
<evidence type="ECO:0000313" key="5">
    <source>
        <dbReference type="Proteomes" id="UP000001568"/>
    </source>
</evidence>
<evidence type="ECO:0000313" key="4">
    <source>
        <dbReference type="EMBL" id="ABO96391.1"/>
    </source>
</evidence>
<keyword evidence="2" id="KW-0560">Oxidoreductase</keyword>
<gene>
    <name evidence="4" type="ORF">OSTLU_15568</name>
</gene>
<dbReference type="GeneID" id="5002012"/>
<dbReference type="Gramene" id="ABO96391">
    <property type="protein sequence ID" value="ABO96391"/>
    <property type="gene ID" value="OSTLU_15568"/>
</dbReference>
<dbReference type="GO" id="GO:0010024">
    <property type="term" value="P:phytochromobilin biosynthetic process"/>
    <property type="evidence" value="ECO:0007669"/>
    <property type="project" value="InterPro"/>
</dbReference>
<organism evidence="4 5">
    <name type="scientific">Ostreococcus lucimarinus (strain CCE9901)</name>
    <dbReference type="NCBI Taxonomy" id="436017"/>
    <lineage>
        <taxon>Eukaryota</taxon>
        <taxon>Viridiplantae</taxon>
        <taxon>Chlorophyta</taxon>
        <taxon>Mamiellophyceae</taxon>
        <taxon>Mamiellales</taxon>
        <taxon>Bathycoccaceae</taxon>
        <taxon>Ostreococcus</taxon>
    </lineage>
</organism>
<feature type="compositionally biased region" description="Low complexity" evidence="3">
    <location>
        <begin position="1"/>
        <end position="22"/>
    </location>
</feature>
<reference evidence="4 5" key="1">
    <citation type="journal article" date="2007" name="Proc. Natl. Acad. Sci. U.S.A.">
        <title>The tiny eukaryote Ostreococcus provides genomic insights into the paradox of plankton speciation.</title>
        <authorList>
            <person name="Palenik B."/>
            <person name="Grimwood J."/>
            <person name="Aerts A."/>
            <person name="Rouze P."/>
            <person name="Salamov A."/>
            <person name="Putnam N."/>
            <person name="Dupont C."/>
            <person name="Jorgensen R."/>
            <person name="Derelle E."/>
            <person name="Rombauts S."/>
            <person name="Zhou K."/>
            <person name="Otillar R."/>
            <person name="Merchant S.S."/>
            <person name="Podell S."/>
            <person name="Gaasterland T."/>
            <person name="Napoli C."/>
            <person name="Gendler K."/>
            <person name="Manuell A."/>
            <person name="Tai V."/>
            <person name="Vallon O."/>
            <person name="Piganeau G."/>
            <person name="Jancek S."/>
            <person name="Heijde M."/>
            <person name="Jabbari K."/>
            <person name="Bowler C."/>
            <person name="Lohr M."/>
            <person name="Robbens S."/>
            <person name="Werner G."/>
            <person name="Dubchak I."/>
            <person name="Pazour G.J."/>
            <person name="Ren Q."/>
            <person name="Paulsen I."/>
            <person name="Delwiche C."/>
            <person name="Schmutz J."/>
            <person name="Rokhsar D."/>
            <person name="Van de Peer Y."/>
            <person name="Moreau H."/>
            <person name="Grigoriev I.V."/>
        </authorList>
    </citation>
    <scope>NUCLEOTIDE SEQUENCE [LARGE SCALE GENOMIC DNA]</scope>
    <source>
        <strain evidence="4 5">CCE9901</strain>
    </source>
</reference>
<dbReference type="GO" id="GO:0016636">
    <property type="term" value="F:oxidoreductase activity, acting on the CH-CH group of donors, iron-sulfur protein as acceptor"/>
    <property type="evidence" value="ECO:0007669"/>
    <property type="project" value="InterPro"/>
</dbReference>
<dbReference type="AlphaFoldDB" id="A4RY28"/>
<comment type="similarity">
    <text evidence="1">Belongs to the HY2 family.</text>
</comment>
<evidence type="ECO:0000256" key="3">
    <source>
        <dbReference type="SAM" id="MobiDB-lite"/>
    </source>
</evidence>
<evidence type="ECO:0000256" key="2">
    <source>
        <dbReference type="ARBA" id="ARBA00023002"/>
    </source>
</evidence>
<dbReference type="eggNOG" id="ENOG502S2CU">
    <property type="taxonomic scope" value="Eukaryota"/>
</dbReference>
<keyword evidence="5" id="KW-1185">Reference proteome</keyword>
<dbReference type="OMA" id="DAHDAWQ"/>
<dbReference type="RefSeq" id="XP_001418098.1">
    <property type="nucleotide sequence ID" value="XM_001418061.1"/>
</dbReference>
<dbReference type="PANTHER" id="PTHR34557">
    <property type="entry name" value="PHYTOCHROMOBILIN:FERREDOXIN OXIDOREDUCTASE, CHLOROPLASTIC"/>
    <property type="match status" value="1"/>
</dbReference>
<evidence type="ECO:0000256" key="1">
    <source>
        <dbReference type="ARBA" id="ARBA00006908"/>
    </source>
</evidence>
<dbReference type="Gene3D" id="3.40.1500.20">
    <property type="match status" value="1"/>
</dbReference>
<proteinExistence type="inferred from homology"/>
<accession>A4RY28</accession>